<dbReference type="AlphaFoldDB" id="A0A8W7PQ88"/>
<organism evidence="1">
    <name type="scientific">Anopheles coluzzii</name>
    <name type="common">African malaria mosquito</name>
    <dbReference type="NCBI Taxonomy" id="1518534"/>
    <lineage>
        <taxon>Eukaryota</taxon>
        <taxon>Metazoa</taxon>
        <taxon>Ecdysozoa</taxon>
        <taxon>Arthropoda</taxon>
        <taxon>Hexapoda</taxon>
        <taxon>Insecta</taxon>
        <taxon>Pterygota</taxon>
        <taxon>Neoptera</taxon>
        <taxon>Endopterygota</taxon>
        <taxon>Diptera</taxon>
        <taxon>Nematocera</taxon>
        <taxon>Culicoidea</taxon>
        <taxon>Culicidae</taxon>
        <taxon>Anophelinae</taxon>
        <taxon>Anopheles</taxon>
    </lineage>
</organism>
<dbReference type="EnsemblMetazoa" id="ACOM035790-RA">
    <property type="protein sequence ID" value="ACOM035790-PA.1"/>
    <property type="gene ID" value="ACOM035790"/>
</dbReference>
<evidence type="ECO:0000313" key="1">
    <source>
        <dbReference type="EnsemblMetazoa" id="ACOM035790-PA.1"/>
    </source>
</evidence>
<protein>
    <submittedName>
        <fullName evidence="1">Uncharacterized protein</fullName>
    </submittedName>
</protein>
<proteinExistence type="predicted"/>
<accession>A0A8W7PQ88</accession>
<reference evidence="1" key="1">
    <citation type="submission" date="2022-08" db="UniProtKB">
        <authorList>
            <consortium name="EnsemblMetazoa"/>
        </authorList>
    </citation>
    <scope>IDENTIFICATION</scope>
</reference>
<name>A0A8W7PQ88_ANOCL</name>
<sequence>MSCMSEILNIQSSLIVSFSILGQNERFRVQIETGAVEPHQMVVLDVLHALELQHQRPALVEAEVDVDLPIAGQRVKILGSRLGVQIEQGIIRYTVAVRVYRHVAGNALKASAPHQLGQVRTVDGLPEGALHPELRNAVIEGVRVQQYRIPLD</sequence>
<dbReference type="Proteomes" id="UP000075882">
    <property type="component" value="Unassembled WGS sequence"/>
</dbReference>